<protein>
    <recommendedName>
        <fullName evidence="1">Resolvase/invertase-type recombinase catalytic domain-containing protein</fullName>
    </recommendedName>
</protein>
<dbReference type="AlphaFoldDB" id="A0A060H4L0"/>
<proteinExistence type="predicted"/>
<reference evidence="2 3" key="1">
    <citation type="submission" date="2013-08" db="EMBL/GenBank/DDBJ databases">
        <title>Xylella fastidiosa sandyi ann1 annotation.</title>
        <authorList>
            <person name="Stouthamer R."/>
            <person name="Nunney L."/>
        </authorList>
    </citation>
    <scope>NUCLEOTIDE SEQUENCE [LARGE SCALE GENOMIC DNA]</scope>
    <source>
        <strain evidence="3">ann-1</strain>
        <plasmid evidence="3">Plasmid unnamed1</plasmid>
    </source>
</reference>
<dbReference type="PATRIC" id="fig|155920.8.peg.3269"/>
<dbReference type="PROSITE" id="PS51736">
    <property type="entry name" value="RECOMBINASES_3"/>
    <property type="match status" value="1"/>
</dbReference>
<dbReference type="GO" id="GO:0000150">
    <property type="term" value="F:DNA strand exchange activity"/>
    <property type="evidence" value="ECO:0007669"/>
    <property type="project" value="InterPro"/>
</dbReference>
<accession>A0A060H4L0</accession>
<dbReference type="GO" id="GO:0003677">
    <property type="term" value="F:DNA binding"/>
    <property type="evidence" value="ECO:0007669"/>
    <property type="project" value="InterPro"/>
</dbReference>
<dbReference type="Gene3D" id="6.10.250.10">
    <property type="match status" value="1"/>
</dbReference>
<gene>
    <name evidence="2" type="ORF">D934_13825</name>
</gene>
<dbReference type="SUPFAM" id="SSF53041">
    <property type="entry name" value="Resolvase-like"/>
    <property type="match status" value="1"/>
</dbReference>
<name>A0A060H4L0_XYLFS</name>
<evidence type="ECO:0000313" key="2">
    <source>
        <dbReference type="EMBL" id="AIC11719.1"/>
    </source>
</evidence>
<dbReference type="EMBL" id="CP006697">
    <property type="protein sequence ID" value="AIC11719.1"/>
    <property type="molecule type" value="Genomic_DNA"/>
</dbReference>
<keyword evidence="2" id="KW-0614">Plasmid</keyword>
<dbReference type="Pfam" id="PF00239">
    <property type="entry name" value="Resolvase"/>
    <property type="match status" value="1"/>
</dbReference>
<dbReference type="HOGENOM" id="CLU_3142411_0_0_6"/>
<feature type="domain" description="Resolvase/invertase-type recombinase catalytic" evidence="1">
    <location>
        <begin position="1"/>
        <end position="36"/>
    </location>
</feature>
<dbReference type="InterPro" id="IPR036162">
    <property type="entry name" value="Resolvase-like_N_sf"/>
</dbReference>
<dbReference type="Proteomes" id="UP000027215">
    <property type="component" value="Plasmid unnamed1"/>
</dbReference>
<evidence type="ECO:0000313" key="3">
    <source>
        <dbReference type="Proteomes" id="UP000027215"/>
    </source>
</evidence>
<organism evidence="2 3">
    <name type="scientific">Xylella fastidiosa subsp. sandyi Ann-1</name>
    <dbReference type="NCBI Taxonomy" id="155920"/>
    <lineage>
        <taxon>Bacteria</taxon>
        <taxon>Pseudomonadati</taxon>
        <taxon>Pseudomonadota</taxon>
        <taxon>Gammaproteobacteria</taxon>
        <taxon>Lysobacterales</taxon>
        <taxon>Lysobacteraceae</taxon>
        <taxon>Xylella</taxon>
    </lineage>
</organism>
<geneLocation type="plasmid" evidence="2 3">
    <name>unnamed1</name>
</geneLocation>
<dbReference type="KEGG" id="xfs:D934_13825"/>
<evidence type="ECO:0000259" key="1">
    <source>
        <dbReference type="PROSITE" id="PS51736"/>
    </source>
</evidence>
<dbReference type="InterPro" id="IPR006119">
    <property type="entry name" value="Resolv_N"/>
</dbReference>
<sequence>MFFVGFKDRLSGVAQFEREMMLERQREGVARAKAKGGVNPFQPRSASRC</sequence>